<evidence type="ECO:0000259" key="10">
    <source>
        <dbReference type="SMART" id="SM00478"/>
    </source>
</evidence>
<keyword evidence="11" id="KW-0255">Endonuclease</keyword>
<evidence type="ECO:0000256" key="4">
    <source>
        <dbReference type="ARBA" id="ARBA00022801"/>
    </source>
</evidence>
<dbReference type="Proteomes" id="UP001164459">
    <property type="component" value="Chromosome"/>
</dbReference>
<comment type="function">
    <text evidence="9">DNA repair enzyme that has both DNA N-glycosylase activity and AP-lyase activity. The DNA N-glycosylase activity releases various damaged pyrimidines from DNA by cleaving the N-glycosidic bond, leaving an AP (apurinic/apyrimidinic) site. The AP-lyase activity cleaves the phosphodiester bond 3' to the AP site by a beta-elimination, leaving a 3'-terminal unsaturated sugar and a product with a terminal 5'-phosphate.</text>
</comment>
<dbReference type="InterPro" id="IPR004036">
    <property type="entry name" value="Endonuclease-III-like_CS2"/>
</dbReference>
<dbReference type="Pfam" id="PF00730">
    <property type="entry name" value="HhH-GPD"/>
    <property type="match status" value="1"/>
</dbReference>
<dbReference type="EC" id="4.2.99.18" evidence="9"/>
<protein>
    <recommendedName>
        <fullName evidence="9">Endonuclease III</fullName>
        <ecNumber evidence="9">4.2.99.18</ecNumber>
    </recommendedName>
    <alternativeName>
        <fullName evidence="9">DNA-(apurinic or apyrimidinic site) lyase</fullName>
    </alternativeName>
</protein>
<sequence length="226" mass="24603">MKRSEKALKIQAILDRLYPQPAVPLLHGDPFTLLVAVVLSAQTTDARVNLVTPELFRRAPTPEAMARLSEAEILGLIRTCGLAPAKAKNIRRLSQLLLERHGGHVPKDMAALEALPGVGHKTASVVMIQAFGVPAFPVDTHIHRLAARWGLSDGTTVEKTEADLKALWPPEAWAKLHLQIIYFGREYCPARGHDPKVCPICSWAGVKTRLAAEARARAAARVAASE</sequence>
<evidence type="ECO:0000313" key="12">
    <source>
        <dbReference type="Proteomes" id="UP001164459"/>
    </source>
</evidence>
<keyword evidence="8 9" id="KW-0326">Glycosidase</keyword>
<comment type="catalytic activity">
    <reaction evidence="9">
        <text>2'-deoxyribonucleotide-(2'-deoxyribose 5'-phosphate)-2'-deoxyribonucleotide-DNA = a 3'-end 2'-deoxyribonucleotide-(2,3-dehydro-2,3-deoxyribose 5'-phosphate)-DNA + a 5'-end 5'-phospho-2'-deoxyribonucleoside-DNA + H(+)</text>
        <dbReference type="Rhea" id="RHEA:66592"/>
        <dbReference type="Rhea" id="RHEA-COMP:13180"/>
        <dbReference type="Rhea" id="RHEA-COMP:16897"/>
        <dbReference type="Rhea" id="RHEA-COMP:17067"/>
        <dbReference type="ChEBI" id="CHEBI:15378"/>
        <dbReference type="ChEBI" id="CHEBI:136412"/>
        <dbReference type="ChEBI" id="CHEBI:157695"/>
        <dbReference type="ChEBI" id="CHEBI:167181"/>
        <dbReference type="EC" id="4.2.99.18"/>
    </reaction>
</comment>
<dbReference type="InterPro" id="IPR005759">
    <property type="entry name" value="Nth"/>
</dbReference>
<dbReference type="EMBL" id="CP114040">
    <property type="protein sequence ID" value="WAS97186.1"/>
    <property type="molecule type" value="Genomic_DNA"/>
</dbReference>
<keyword evidence="5" id="KW-0408">Iron</keyword>
<keyword evidence="3 9" id="KW-0227">DNA damage</keyword>
<evidence type="ECO:0000256" key="7">
    <source>
        <dbReference type="ARBA" id="ARBA00023204"/>
    </source>
</evidence>
<dbReference type="HAMAP" id="MF_00942">
    <property type="entry name" value="Nth"/>
    <property type="match status" value="1"/>
</dbReference>
<dbReference type="PIRSF" id="PIRSF001435">
    <property type="entry name" value="Nth"/>
    <property type="match status" value="1"/>
</dbReference>
<keyword evidence="11" id="KW-0540">Nuclease</keyword>
<comment type="similarity">
    <text evidence="9">Belongs to the Nth/MutY family.</text>
</comment>
<evidence type="ECO:0000256" key="6">
    <source>
        <dbReference type="ARBA" id="ARBA00023014"/>
    </source>
</evidence>
<dbReference type="InterPro" id="IPR011257">
    <property type="entry name" value="DNA_glycosylase"/>
</dbReference>
<dbReference type="InterPro" id="IPR023170">
    <property type="entry name" value="HhH_base_excis_C"/>
</dbReference>
<evidence type="ECO:0000256" key="1">
    <source>
        <dbReference type="ARBA" id="ARBA00022485"/>
    </source>
</evidence>
<dbReference type="PANTHER" id="PTHR10359:SF18">
    <property type="entry name" value="ENDONUCLEASE III"/>
    <property type="match status" value="1"/>
</dbReference>
<dbReference type="CDD" id="cd00056">
    <property type="entry name" value="ENDO3c"/>
    <property type="match status" value="1"/>
</dbReference>
<evidence type="ECO:0000256" key="8">
    <source>
        <dbReference type="ARBA" id="ARBA00023295"/>
    </source>
</evidence>
<proteinExistence type="inferred from homology"/>
<evidence type="ECO:0000313" key="11">
    <source>
        <dbReference type="EMBL" id="WAS97186.1"/>
    </source>
</evidence>
<dbReference type="Gene3D" id="1.10.340.30">
    <property type="entry name" value="Hypothetical protein, domain 2"/>
    <property type="match status" value="1"/>
</dbReference>
<evidence type="ECO:0000256" key="3">
    <source>
        <dbReference type="ARBA" id="ARBA00022763"/>
    </source>
</evidence>
<dbReference type="InterPro" id="IPR003265">
    <property type="entry name" value="HhH-GPD_domain"/>
</dbReference>
<keyword evidence="12" id="KW-1185">Reference proteome</keyword>
<reference evidence="11" key="1">
    <citation type="submission" date="2022-11" db="EMBL/GenBank/DDBJ databases">
        <title>Minimal conservation of predation-associated metabolite biosynthetic gene clusters underscores biosynthetic potential of Myxococcota including descriptions for ten novel species: Archangium lansinium sp. nov., Myxococcus landrumus sp. nov., Nannocystis bai.</title>
        <authorList>
            <person name="Ahearne A."/>
            <person name="Stevens C."/>
            <person name="Dowd S."/>
        </authorList>
    </citation>
    <scope>NUCLEOTIDE SEQUENCE</scope>
    <source>
        <strain evidence="11">Fl3</strain>
    </source>
</reference>
<feature type="domain" description="HhH-GPD" evidence="10">
    <location>
        <begin position="39"/>
        <end position="186"/>
    </location>
</feature>
<evidence type="ECO:0000256" key="9">
    <source>
        <dbReference type="HAMAP-Rule" id="MF_00942"/>
    </source>
</evidence>
<dbReference type="NCBIfam" id="TIGR01083">
    <property type="entry name" value="nth"/>
    <property type="match status" value="1"/>
</dbReference>
<dbReference type="RefSeq" id="WP_269039550.1">
    <property type="nucleotide sequence ID" value="NZ_CP114040.1"/>
</dbReference>
<comment type="caution">
    <text evidence="9">Lacks conserved residue(s) required for the propagation of feature annotation.</text>
</comment>
<dbReference type="SUPFAM" id="SSF48150">
    <property type="entry name" value="DNA-glycosylase"/>
    <property type="match status" value="1"/>
</dbReference>
<keyword evidence="1" id="KW-0004">4Fe-4S</keyword>
<keyword evidence="6" id="KW-0411">Iron-sulfur</keyword>
<dbReference type="GO" id="GO:0004519">
    <property type="term" value="F:endonuclease activity"/>
    <property type="evidence" value="ECO:0007669"/>
    <property type="project" value="UniProtKB-KW"/>
</dbReference>
<comment type="cofactor">
    <cofactor evidence="9">
        <name>[4Fe-4S] cluster</name>
        <dbReference type="ChEBI" id="CHEBI:49883"/>
    </cofactor>
    <text evidence="9">Binds 1 [4Fe-4S] cluster.</text>
</comment>
<organism evidence="11 12">
    <name type="scientific">Nannocystis punicea</name>
    <dbReference type="NCBI Taxonomy" id="2995304"/>
    <lineage>
        <taxon>Bacteria</taxon>
        <taxon>Pseudomonadati</taxon>
        <taxon>Myxococcota</taxon>
        <taxon>Polyangia</taxon>
        <taxon>Nannocystales</taxon>
        <taxon>Nannocystaceae</taxon>
        <taxon>Nannocystis</taxon>
    </lineage>
</organism>
<dbReference type="Gene3D" id="1.10.1670.10">
    <property type="entry name" value="Helix-hairpin-Helix base-excision DNA repair enzymes (C-terminal)"/>
    <property type="match status" value="1"/>
</dbReference>
<keyword evidence="7 9" id="KW-0234">DNA repair</keyword>
<dbReference type="PROSITE" id="PS01155">
    <property type="entry name" value="ENDONUCLEASE_III_2"/>
    <property type="match status" value="1"/>
</dbReference>
<keyword evidence="2" id="KW-0479">Metal-binding</keyword>
<evidence type="ECO:0000256" key="5">
    <source>
        <dbReference type="ARBA" id="ARBA00023004"/>
    </source>
</evidence>
<dbReference type="SMART" id="SM00478">
    <property type="entry name" value="ENDO3c"/>
    <property type="match status" value="1"/>
</dbReference>
<name>A0ABY7HDB3_9BACT</name>
<evidence type="ECO:0000256" key="2">
    <source>
        <dbReference type="ARBA" id="ARBA00022723"/>
    </source>
</evidence>
<accession>A0ABY7HDB3</accession>
<dbReference type="PANTHER" id="PTHR10359">
    <property type="entry name" value="A/G-SPECIFIC ADENINE GLYCOSYLASE/ENDONUCLEASE III"/>
    <property type="match status" value="1"/>
</dbReference>
<keyword evidence="9" id="KW-0456">Lyase</keyword>
<keyword evidence="9" id="KW-0238">DNA-binding</keyword>
<gene>
    <name evidence="9 11" type="primary">nth</name>
    <name evidence="11" type="ORF">O0S08_13645</name>
</gene>
<keyword evidence="4 9" id="KW-0378">Hydrolase</keyword>